<name>A0A1Y0D3F2_9GAMM</name>
<dbReference type="OrthoDB" id="9800587at2"/>
<dbReference type="PANTHER" id="PTHR13420">
    <property type="entry name" value="UPF0235 PROTEIN C15ORF40"/>
    <property type="match status" value="1"/>
</dbReference>
<dbReference type="Pfam" id="PF02594">
    <property type="entry name" value="DUF167"/>
    <property type="match status" value="1"/>
</dbReference>
<dbReference type="InterPro" id="IPR036591">
    <property type="entry name" value="YggU-like_sf"/>
</dbReference>
<evidence type="ECO:0000256" key="1">
    <source>
        <dbReference type="ARBA" id="ARBA00010364"/>
    </source>
</evidence>
<organism evidence="3 4">
    <name type="scientific">Oceanisphaera profunda</name>
    <dbReference type="NCBI Taxonomy" id="1416627"/>
    <lineage>
        <taxon>Bacteria</taxon>
        <taxon>Pseudomonadati</taxon>
        <taxon>Pseudomonadota</taxon>
        <taxon>Gammaproteobacteria</taxon>
        <taxon>Aeromonadales</taxon>
        <taxon>Aeromonadaceae</taxon>
        <taxon>Oceanisphaera</taxon>
    </lineage>
</organism>
<dbReference type="Proteomes" id="UP000243937">
    <property type="component" value="Chromosome"/>
</dbReference>
<evidence type="ECO:0000256" key="2">
    <source>
        <dbReference type="HAMAP-Rule" id="MF_00634"/>
    </source>
</evidence>
<dbReference type="PANTHER" id="PTHR13420:SF7">
    <property type="entry name" value="UPF0235 PROTEIN C15ORF40"/>
    <property type="match status" value="1"/>
</dbReference>
<keyword evidence="4" id="KW-1185">Reference proteome</keyword>
<accession>A0A1Y0D3F2</accession>
<proteinExistence type="inferred from homology"/>
<gene>
    <name evidence="3" type="ORF">CBP31_04960</name>
</gene>
<dbReference type="SMART" id="SM01152">
    <property type="entry name" value="DUF167"/>
    <property type="match status" value="1"/>
</dbReference>
<dbReference type="HAMAP" id="MF_00634">
    <property type="entry name" value="UPF0235"/>
    <property type="match status" value="1"/>
</dbReference>
<dbReference type="EMBL" id="CP021377">
    <property type="protein sequence ID" value="ART82052.1"/>
    <property type="molecule type" value="Genomic_DNA"/>
</dbReference>
<dbReference type="InterPro" id="IPR003746">
    <property type="entry name" value="DUF167"/>
</dbReference>
<comment type="similarity">
    <text evidence="1 2">Belongs to the UPF0235 family.</text>
</comment>
<sequence>MPVQLREEVLYLRIYLQPKASRDQFLGRHGDALKIAITAAPVDGKANAHLLKWLAKQCRVTQSQVQLLSGDSSRHKRVVIESPKVIPQALAQLLNTTS</sequence>
<dbReference type="RefSeq" id="WP_087035140.1">
    <property type="nucleotide sequence ID" value="NZ_CP021377.1"/>
</dbReference>
<dbReference type="SUPFAM" id="SSF69786">
    <property type="entry name" value="YggU-like"/>
    <property type="match status" value="1"/>
</dbReference>
<dbReference type="Gene3D" id="3.30.1200.10">
    <property type="entry name" value="YggU-like"/>
    <property type="match status" value="1"/>
</dbReference>
<dbReference type="KEGG" id="opf:CBP31_04960"/>
<evidence type="ECO:0000313" key="4">
    <source>
        <dbReference type="Proteomes" id="UP000243937"/>
    </source>
</evidence>
<dbReference type="NCBIfam" id="TIGR00251">
    <property type="entry name" value="DUF167 family protein"/>
    <property type="match status" value="1"/>
</dbReference>
<evidence type="ECO:0000313" key="3">
    <source>
        <dbReference type="EMBL" id="ART82052.1"/>
    </source>
</evidence>
<dbReference type="GO" id="GO:0005737">
    <property type="term" value="C:cytoplasm"/>
    <property type="evidence" value="ECO:0007669"/>
    <property type="project" value="TreeGrafter"/>
</dbReference>
<protein>
    <recommendedName>
        <fullName evidence="2">UPF0235 protein CBP31_04960</fullName>
    </recommendedName>
</protein>
<reference evidence="3 4" key="1">
    <citation type="journal article" date="2014" name="Int. J. Syst. Evol. Microbiol.">
        <title>Oceanisphaera profunda sp. nov., a marine bacterium isolated from deep-sea sediment, and emended description of the genus Oceanisphaera.</title>
        <authorList>
            <person name="Xu Z."/>
            <person name="Zhang X.Y."/>
            <person name="Su H.N."/>
            <person name="Yu Z.C."/>
            <person name="Liu C."/>
            <person name="Li H."/>
            <person name="Chen X.L."/>
            <person name="Song X.Y."/>
            <person name="Xie B.B."/>
            <person name="Qin Q.L."/>
            <person name="Zhou B.C."/>
            <person name="Shi M."/>
            <person name="Huang Y."/>
            <person name="Zhang Y.Z."/>
        </authorList>
    </citation>
    <scope>NUCLEOTIDE SEQUENCE [LARGE SCALE GENOMIC DNA]</scope>
    <source>
        <strain evidence="3 4">SM1222</strain>
    </source>
</reference>
<dbReference type="AlphaFoldDB" id="A0A1Y0D3F2"/>